<protein>
    <recommendedName>
        <fullName evidence="9">MFS general substrate transporter</fullName>
    </recommendedName>
</protein>
<dbReference type="InterPro" id="IPR036259">
    <property type="entry name" value="MFS_trans_sf"/>
</dbReference>
<feature type="region of interest" description="Disordered" evidence="5">
    <location>
        <begin position="432"/>
        <end position="454"/>
    </location>
</feature>
<dbReference type="PANTHER" id="PTHR23294:SF59">
    <property type="entry name" value="UNC93-LIKE PROTEIN C922.05C"/>
    <property type="match status" value="1"/>
</dbReference>
<evidence type="ECO:0000256" key="6">
    <source>
        <dbReference type="SAM" id="Phobius"/>
    </source>
</evidence>
<sequence>MIKYYSSLTQVIILGFVCFCCPGMYNALNGMGAGGQVDDTTGTNANVALYTTFAVFGLLGGGVNNILGPRFTIFLGGLTFALYSGSFLYYNHTHSPAFTIAAGAILGIGAGLLWAAQGAIMMAYPTENRKGTYIGLFWVIFNLGGVLGGLIPFGLNYHSTVGNVNDGTYIGFMVIQIIGAFLGLALAPPERVIKDDGTNVVVQPTPNVLREFLEVLKLFGNKWMLILTPAFFTTNFFYTYQFNVINGTLFNVRTRGLNSVLYWAAQMVGAFAFGYFMDSKRFGRRKRGILGLTVVFVGFTAVWLGGLFLQLQFTRSTTADHTINPHNTIDFKMSSIYTGPLFLYIFYGMLDAMFQTYCYWLMGTLTNDSTQLSRYAGYYKGVQSAGGAVAWRIDAVGTSFLAQFIVNWALLTASIPLMAPVVYKIAETSGCNEEGYEPRPLPKDDSVYASDEKA</sequence>
<proteinExistence type="predicted"/>
<feature type="transmembrane region" description="Helical" evidence="6">
    <location>
        <begin position="223"/>
        <end position="240"/>
    </location>
</feature>
<feature type="transmembrane region" description="Helical" evidence="6">
    <location>
        <begin position="71"/>
        <end position="90"/>
    </location>
</feature>
<evidence type="ECO:0000256" key="2">
    <source>
        <dbReference type="ARBA" id="ARBA00022692"/>
    </source>
</evidence>
<feature type="transmembrane region" description="Helical" evidence="6">
    <location>
        <begin position="136"/>
        <end position="155"/>
    </location>
</feature>
<gene>
    <name evidence="7" type="ORF">IWQ60_007847</name>
</gene>
<evidence type="ECO:0000313" key="7">
    <source>
        <dbReference type="EMBL" id="KAJ1917229.1"/>
    </source>
</evidence>
<reference evidence="7" key="1">
    <citation type="submission" date="2022-07" db="EMBL/GenBank/DDBJ databases">
        <title>Phylogenomic reconstructions and comparative analyses of Kickxellomycotina fungi.</title>
        <authorList>
            <person name="Reynolds N.K."/>
            <person name="Stajich J.E."/>
            <person name="Barry K."/>
            <person name="Grigoriev I.V."/>
            <person name="Crous P."/>
            <person name="Smith M.E."/>
        </authorList>
    </citation>
    <scope>NUCLEOTIDE SEQUENCE</scope>
    <source>
        <strain evidence="7">RSA 861</strain>
    </source>
</reference>
<comment type="caution">
    <text evidence="7">The sequence shown here is derived from an EMBL/GenBank/DDBJ whole genome shotgun (WGS) entry which is preliminary data.</text>
</comment>
<evidence type="ECO:0000256" key="3">
    <source>
        <dbReference type="ARBA" id="ARBA00022989"/>
    </source>
</evidence>
<keyword evidence="3 6" id="KW-1133">Transmembrane helix</keyword>
<evidence type="ECO:0000256" key="1">
    <source>
        <dbReference type="ARBA" id="ARBA00004141"/>
    </source>
</evidence>
<dbReference type="OrthoDB" id="196103at2759"/>
<feature type="transmembrane region" description="Helical" evidence="6">
    <location>
        <begin position="341"/>
        <end position="362"/>
    </location>
</feature>
<dbReference type="AlphaFoldDB" id="A0A9W8DN00"/>
<dbReference type="Gene3D" id="1.20.1250.20">
    <property type="entry name" value="MFS general substrate transporter like domains"/>
    <property type="match status" value="1"/>
</dbReference>
<keyword evidence="8" id="KW-1185">Reference proteome</keyword>
<dbReference type="InterPro" id="IPR051617">
    <property type="entry name" value="UNC-93-like_regulator"/>
</dbReference>
<dbReference type="CDD" id="cd06178">
    <property type="entry name" value="MFS_unc93-like"/>
    <property type="match status" value="1"/>
</dbReference>
<comment type="subcellular location">
    <subcellularLocation>
        <location evidence="1">Membrane</location>
        <topology evidence="1">Multi-pass membrane protein</topology>
    </subcellularLocation>
</comment>
<evidence type="ECO:0000256" key="4">
    <source>
        <dbReference type="ARBA" id="ARBA00023136"/>
    </source>
</evidence>
<dbReference type="InterPro" id="IPR010291">
    <property type="entry name" value="Ion_channel_UNC-93"/>
</dbReference>
<name>A0A9W8DN00_9FUNG</name>
<feature type="transmembrane region" description="Helical" evidence="6">
    <location>
        <begin position="289"/>
        <end position="309"/>
    </location>
</feature>
<evidence type="ECO:0008006" key="9">
    <source>
        <dbReference type="Google" id="ProtNLM"/>
    </source>
</evidence>
<evidence type="ECO:0000313" key="8">
    <source>
        <dbReference type="Proteomes" id="UP001150569"/>
    </source>
</evidence>
<feature type="transmembrane region" description="Helical" evidence="6">
    <location>
        <begin position="167"/>
        <end position="187"/>
    </location>
</feature>
<feature type="transmembrane region" description="Helical" evidence="6">
    <location>
        <begin position="47"/>
        <end position="64"/>
    </location>
</feature>
<dbReference type="GO" id="GO:0016020">
    <property type="term" value="C:membrane"/>
    <property type="evidence" value="ECO:0007669"/>
    <property type="project" value="UniProtKB-SubCell"/>
</dbReference>
<keyword evidence="2 6" id="KW-0812">Transmembrane</keyword>
<organism evidence="7 8">
    <name type="scientific">Tieghemiomyces parasiticus</name>
    <dbReference type="NCBI Taxonomy" id="78921"/>
    <lineage>
        <taxon>Eukaryota</taxon>
        <taxon>Fungi</taxon>
        <taxon>Fungi incertae sedis</taxon>
        <taxon>Zoopagomycota</taxon>
        <taxon>Kickxellomycotina</taxon>
        <taxon>Dimargaritomycetes</taxon>
        <taxon>Dimargaritales</taxon>
        <taxon>Dimargaritaceae</taxon>
        <taxon>Tieghemiomyces</taxon>
    </lineage>
</organism>
<feature type="transmembrane region" description="Helical" evidence="6">
    <location>
        <begin position="260"/>
        <end position="277"/>
    </location>
</feature>
<dbReference type="SUPFAM" id="SSF103473">
    <property type="entry name" value="MFS general substrate transporter"/>
    <property type="match status" value="1"/>
</dbReference>
<feature type="transmembrane region" description="Helical" evidence="6">
    <location>
        <begin position="7"/>
        <end position="27"/>
    </location>
</feature>
<dbReference type="PANTHER" id="PTHR23294">
    <property type="entry name" value="ET TRANSLATION PRODUCT-RELATED"/>
    <property type="match status" value="1"/>
</dbReference>
<accession>A0A9W8DN00</accession>
<dbReference type="Pfam" id="PF05978">
    <property type="entry name" value="UNC-93"/>
    <property type="match status" value="1"/>
</dbReference>
<dbReference type="Proteomes" id="UP001150569">
    <property type="component" value="Unassembled WGS sequence"/>
</dbReference>
<feature type="compositionally biased region" description="Basic and acidic residues" evidence="5">
    <location>
        <begin position="436"/>
        <end position="454"/>
    </location>
</feature>
<evidence type="ECO:0000256" key="5">
    <source>
        <dbReference type="SAM" id="MobiDB-lite"/>
    </source>
</evidence>
<keyword evidence="4 6" id="KW-0472">Membrane</keyword>
<dbReference type="EMBL" id="JANBPT010000550">
    <property type="protein sequence ID" value="KAJ1917229.1"/>
    <property type="molecule type" value="Genomic_DNA"/>
</dbReference>
<feature type="transmembrane region" description="Helical" evidence="6">
    <location>
        <begin position="96"/>
        <end position="115"/>
    </location>
</feature>